<protein>
    <submittedName>
        <fullName evidence="1">Uncharacterized protein</fullName>
    </submittedName>
</protein>
<accession>A0A150SA15</accession>
<gene>
    <name evidence="1" type="ORF">BE18_22950</name>
</gene>
<reference evidence="1 2" key="1">
    <citation type="submission" date="2014-02" db="EMBL/GenBank/DDBJ databases">
        <title>The small core and large imbalanced accessory genome model reveals a collaborative survival strategy of Sorangium cellulosum strains in nature.</title>
        <authorList>
            <person name="Han K."/>
            <person name="Peng R."/>
            <person name="Blom J."/>
            <person name="Li Y.-Z."/>
        </authorList>
    </citation>
    <scope>NUCLEOTIDE SEQUENCE [LARGE SCALE GENOMIC DNA]</scope>
    <source>
        <strain evidence="1 2">So0149</strain>
    </source>
</reference>
<comment type="caution">
    <text evidence="1">The sequence shown here is derived from an EMBL/GenBank/DDBJ whole genome shotgun (WGS) entry which is preliminary data.</text>
</comment>
<dbReference type="AlphaFoldDB" id="A0A150SA15"/>
<proteinExistence type="predicted"/>
<name>A0A150SA15_SORCE</name>
<dbReference type="Proteomes" id="UP000075515">
    <property type="component" value="Unassembled WGS sequence"/>
</dbReference>
<evidence type="ECO:0000313" key="1">
    <source>
        <dbReference type="EMBL" id="KYF89295.1"/>
    </source>
</evidence>
<dbReference type="EMBL" id="JEMC01002261">
    <property type="protein sequence ID" value="KYF89295.1"/>
    <property type="molecule type" value="Genomic_DNA"/>
</dbReference>
<organism evidence="1 2">
    <name type="scientific">Sorangium cellulosum</name>
    <name type="common">Polyangium cellulosum</name>
    <dbReference type="NCBI Taxonomy" id="56"/>
    <lineage>
        <taxon>Bacteria</taxon>
        <taxon>Pseudomonadati</taxon>
        <taxon>Myxococcota</taxon>
        <taxon>Polyangia</taxon>
        <taxon>Polyangiales</taxon>
        <taxon>Polyangiaceae</taxon>
        <taxon>Sorangium</taxon>
    </lineage>
</organism>
<evidence type="ECO:0000313" key="2">
    <source>
        <dbReference type="Proteomes" id="UP000075515"/>
    </source>
</evidence>
<sequence length="76" mass="8337">MTRRPIVLANEAEGEARKAIVWYEACHRRVADLFEAQVLAALVPALPAASAGHRRRARRCQAAPRCQGDGFRQAPG</sequence>